<organism evidence="1">
    <name type="scientific">Tanacetum cinerariifolium</name>
    <name type="common">Dalmatian daisy</name>
    <name type="synonym">Chrysanthemum cinerariifolium</name>
    <dbReference type="NCBI Taxonomy" id="118510"/>
    <lineage>
        <taxon>Eukaryota</taxon>
        <taxon>Viridiplantae</taxon>
        <taxon>Streptophyta</taxon>
        <taxon>Embryophyta</taxon>
        <taxon>Tracheophyta</taxon>
        <taxon>Spermatophyta</taxon>
        <taxon>Magnoliopsida</taxon>
        <taxon>eudicotyledons</taxon>
        <taxon>Gunneridae</taxon>
        <taxon>Pentapetalae</taxon>
        <taxon>asterids</taxon>
        <taxon>campanulids</taxon>
        <taxon>Asterales</taxon>
        <taxon>Asteraceae</taxon>
        <taxon>Asteroideae</taxon>
        <taxon>Anthemideae</taxon>
        <taxon>Anthemidinae</taxon>
        <taxon>Tanacetum</taxon>
    </lineage>
</organism>
<gene>
    <name evidence="1" type="ORF">Tci_925949</name>
</gene>
<dbReference type="EMBL" id="BKCJ011800841">
    <property type="protein sequence ID" value="GFD53980.1"/>
    <property type="molecule type" value="Genomic_DNA"/>
</dbReference>
<proteinExistence type="predicted"/>
<sequence>QYLVEAGGLQDGDVIVLLVLPYFFGHGHAAAQQLHHLGIEVVDLLAQAGQGVHKLGLVGGFVAPHEVGNELLEHLGRDLLLGIAPGIVGVDVALNHSAV</sequence>
<name>A0A699X690_TANCI</name>
<accession>A0A699X690</accession>
<comment type="caution">
    <text evidence="1">The sequence shown here is derived from an EMBL/GenBank/DDBJ whole genome shotgun (WGS) entry which is preliminary data.</text>
</comment>
<reference evidence="1" key="1">
    <citation type="journal article" date="2019" name="Sci. Rep.">
        <title>Draft genome of Tanacetum cinerariifolium, the natural source of mosquito coil.</title>
        <authorList>
            <person name="Yamashiro T."/>
            <person name="Shiraishi A."/>
            <person name="Satake H."/>
            <person name="Nakayama K."/>
        </authorList>
    </citation>
    <scope>NUCLEOTIDE SEQUENCE</scope>
</reference>
<protein>
    <submittedName>
        <fullName evidence="1">Uncharacterized protein</fullName>
    </submittedName>
</protein>
<feature type="non-terminal residue" evidence="1">
    <location>
        <position position="1"/>
    </location>
</feature>
<dbReference type="AlphaFoldDB" id="A0A699X690"/>
<feature type="non-terminal residue" evidence="1">
    <location>
        <position position="99"/>
    </location>
</feature>
<evidence type="ECO:0000313" key="1">
    <source>
        <dbReference type="EMBL" id="GFD53980.1"/>
    </source>
</evidence>